<dbReference type="NCBIfam" id="TIGR00082">
    <property type="entry name" value="rbfA"/>
    <property type="match status" value="1"/>
</dbReference>
<feature type="region of interest" description="Disordered" evidence="3">
    <location>
        <begin position="121"/>
        <end position="150"/>
    </location>
</feature>
<evidence type="ECO:0000256" key="3">
    <source>
        <dbReference type="SAM" id="MobiDB-lite"/>
    </source>
</evidence>
<comment type="function">
    <text evidence="2">One of several proteins that assist in the late maturation steps of the functional core of the 30S ribosomal subunit. Associates with free 30S ribosomal subunits (but not with 30S subunits that are part of 70S ribosomes or polysomes). Required for efficient processing of 16S rRNA. May interact with the 5'-terminal helix region of 16S rRNA.</text>
</comment>
<organism evidence="4 5">
    <name type="scientific">Candidatus Accumulibacter aalborgensis</name>
    <dbReference type="NCBI Taxonomy" id="1860102"/>
    <lineage>
        <taxon>Bacteria</taxon>
        <taxon>Pseudomonadati</taxon>
        <taxon>Pseudomonadota</taxon>
        <taxon>Betaproteobacteria</taxon>
        <taxon>Candidatus Accumulibacter</taxon>
    </lineage>
</organism>
<dbReference type="GO" id="GO:0043024">
    <property type="term" value="F:ribosomal small subunit binding"/>
    <property type="evidence" value="ECO:0007669"/>
    <property type="project" value="TreeGrafter"/>
</dbReference>
<dbReference type="RefSeq" id="WP_186406232.1">
    <property type="nucleotide sequence ID" value="NZ_FLQX01000094.1"/>
</dbReference>
<dbReference type="STRING" id="1860102.ACCAA_20025"/>
<accession>A0A1A8XIC8</accession>
<evidence type="ECO:0000256" key="2">
    <source>
        <dbReference type="HAMAP-Rule" id="MF_00003"/>
    </source>
</evidence>
<dbReference type="PANTHER" id="PTHR33515">
    <property type="entry name" value="RIBOSOME-BINDING FACTOR A, CHLOROPLASTIC-RELATED"/>
    <property type="match status" value="1"/>
</dbReference>
<feature type="compositionally biased region" description="Basic and acidic residues" evidence="3">
    <location>
        <begin position="121"/>
        <end position="134"/>
    </location>
</feature>
<comment type="subunit">
    <text evidence="2">Monomer. Binds 30S ribosomal subunits, but not 50S ribosomal subunits or 70S ribosomes.</text>
</comment>
<dbReference type="SUPFAM" id="SSF89919">
    <property type="entry name" value="Ribosome-binding factor A, RbfA"/>
    <property type="match status" value="1"/>
</dbReference>
<comment type="subcellular location">
    <subcellularLocation>
        <location evidence="2">Cytoplasm</location>
    </subcellularLocation>
</comment>
<dbReference type="EMBL" id="FLQX01000094">
    <property type="protein sequence ID" value="SBT04900.1"/>
    <property type="molecule type" value="Genomic_DNA"/>
</dbReference>
<dbReference type="InterPro" id="IPR000238">
    <property type="entry name" value="RbfA"/>
</dbReference>
<dbReference type="GO" id="GO:0005829">
    <property type="term" value="C:cytosol"/>
    <property type="evidence" value="ECO:0007669"/>
    <property type="project" value="TreeGrafter"/>
</dbReference>
<keyword evidence="1 2" id="KW-0690">Ribosome biogenesis</keyword>
<sequence>MSGNKSFSRRDRICEQIRRELAELIGKELRDPRVGMVSLTDVQVSADYAHAKVFFSTLAGSEHLDAVQAGLDHAAGFLRSELGKRISIHTTPQLHFIFDESLERGAQLSKLISEAVAISEHADLPADGTDHGPDSEPDTNSDPQHGPGQG</sequence>
<comment type="similarity">
    <text evidence="2">Belongs to the RbfA family.</text>
</comment>
<keyword evidence="5" id="KW-1185">Reference proteome</keyword>
<name>A0A1A8XIC8_9PROT</name>
<dbReference type="GO" id="GO:0030490">
    <property type="term" value="P:maturation of SSU-rRNA"/>
    <property type="evidence" value="ECO:0007669"/>
    <property type="project" value="UniProtKB-UniRule"/>
</dbReference>
<dbReference type="HAMAP" id="MF_00003">
    <property type="entry name" value="RbfA"/>
    <property type="match status" value="1"/>
</dbReference>
<reference evidence="5" key="1">
    <citation type="submission" date="2016-06" db="EMBL/GenBank/DDBJ databases">
        <authorList>
            <person name="McIlroy S.J."/>
            <person name="Karst S.M."/>
            <person name="Albertsen M."/>
        </authorList>
    </citation>
    <scope>NUCLEOTIDE SEQUENCE [LARGE SCALE GENOMIC DNA]</scope>
</reference>
<keyword evidence="2" id="KW-0963">Cytoplasm</keyword>
<evidence type="ECO:0000313" key="4">
    <source>
        <dbReference type="EMBL" id="SBT04900.1"/>
    </source>
</evidence>
<proteinExistence type="inferred from homology"/>
<dbReference type="Gene3D" id="3.30.300.20">
    <property type="match status" value="1"/>
</dbReference>
<dbReference type="InterPro" id="IPR023799">
    <property type="entry name" value="RbfA_dom_sf"/>
</dbReference>
<dbReference type="AlphaFoldDB" id="A0A1A8XIC8"/>
<dbReference type="PANTHER" id="PTHR33515:SF1">
    <property type="entry name" value="RIBOSOME-BINDING FACTOR A, CHLOROPLASTIC-RELATED"/>
    <property type="match status" value="1"/>
</dbReference>
<dbReference type="Pfam" id="PF02033">
    <property type="entry name" value="RBFA"/>
    <property type="match status" value="1"/>
</dbReference>
<protein>
    <recommendedName>
        <fullName evidence="2">Ribosome-binding factor A</fullName>
    </recommendedName>
</protein>
<evidence type="ECO:0000313" key="5">
    <source>
        <dbReference type="Proteomes" id="UP000199169"/>
    </source>
</evidence>
<dbReference type="InterPro" id="IPR015946">
    <property type="entry name" value="KH_dom-like_a/b"/>
</dbReference>
<gene>
    <name evidence="2 4" type="primary">rbfA</name>
    <name evidence="4" type="ORF">ACCAA_20025</name>
</gene>
<dbReference type="Proteomes" id="UP000199169">
    <property type="component" value="Unassembled WGS sequence"/>
</dbReference>
<evidence type="ECO:0000256" key="1">
    <source>
        <dbReference type="ARBA" id="ARBA00022517"/>
    </source>
</evidence>